<feature type="domain" description="Hcy-binding" evidence="4">
    <location>
        <begin position="1"/>
        <end position="287"/>
    </location>
</feature>
<feature type="binding site" evidence="3">
    <location>
        <position position="273"/>
    </location>
    <ligand>
        <name>Zn(2+)</name>
        <dbReference type="ChEBI" id="CHEBI:29105"/>
    </ligand>
</feature>
<dbReference type="InterPro" id="IPR003726">
    <property type="entry name" value="HCY_dom"/>
</dbReference>
<name>A0ABZ2V6M5_9RHOB</name>
<keyword evidence="3" id="KW-0479">Metal-binding</keyword>
<keyword evidence="1 3" id="KW-0489">Methyltransferase</keyword>
<protein>
    <submittedName>
        <fullName evidence="5">Homocysteine S-methyltransferase family protein</fullName>
    </submittedName>
</protein>
<keyword evidence="6" id="KW-1185">Reference proteome</keyword>
<organism evidence="5 6">
    <name type="scientific">Yoonia phaeophyticola</name>
    <dbReference type="NCBI Taxonomy" id="3137369"/>
    <lineage>
        <taxon>Bacteria</taxon>
        <taxon>Pseudomonadati</taxon>
        <taxon>Pseudomonadota</taxon>
        <taxon>Alphaproteobacteria</taxon>
        <taxon>Rhodobacterales</taxon>
        <taxon>Paracoccaceae</taxon>
        <taxon>Yoonia</taxon>
    </lineage>
</organism>
<evidence type="ECO:0000259" key="4">
    <source>
        <dbReference type="PROSITE" id="PS50970"/>
    </source>
</evidence>
<comment type="cofactor">
    <cofactor evidence="3">
        <name>Zn(2+)</name>
        <dbReference type="ChEBI" id="CHEBI:29105"/>
    </cofactor>
</comment>
<dbReference type="PANTHER" id="PTHR11103">
    <property type="entry name" value="SLR1189 PROTEIN"/>
    <property type="match status" value="1"/>
</dbReference>
<gene>
    <name evidence="5" type="ORF">AABB29_05685</name>
</gene>
<dbReference type="InterPro" id="IPR036589">
    <property type="entry name" value="HCY_dom_sf"/>
</dbReference>
<accession>A0ABZ2V6M5</accession>
<reference evidence="6" key="1">
    <citation type="submission" date="2024-04" db="EMBL/GenBank/DDBJ databases">
        <title>Phylogenomic analyses of a clade within the roseobacter group suggest taxonomic reassignments of species of the genera Aestuariivita, Citreicella, Loktanella, Nautella, Pelagibaca, Ruegeria, Thalassobius, Thiobacimonas and Tropicibacter, and the proposal o.</title>
        <authorList>
            <person name="Jeon C.O."/>
        </authorList>
    </citation>
    <scope>NUCLEOTIDE SEQUENCE [LARGE SCALE GENOMIC DNA]</scope>
    <source>
        <strain evidence="6">BS5-3</strain>
    </source>
</reference>
<keyword evidence="2 3" id="KW-0808">Transferase</keyword>
<dbReference type="PANTHER" id="PTHR11103:SF18">
    <property type="entry name" value="SLR1189 PROTEIN"/>
    <property type="match status" value="1"/>
</dbReference>
<feature type="binding site" evidence="3">
    <location>
        <position position="272"/>
    </location>
    <ligand>
        <name>Zn(2+)</name>
        <dbReference type="ChEBI" id="CHEBI:29105"/>
    </ligand>
</feature>
<dbReference type="Pfam" id="PF02574">
    <property type="entry name" value="S-methyl_trans"/>
    <property type="match status" value="1"/>
</dbReference>
<dbReference type="Gene3D" id="3.20.20.330">
    <property type="entry name" value="Homocysteine-binding-like domain"/>
    <property type="match status" value="1"/>
</dbReference>
<dbReference type="PROSITE" id="PS50970">
    <property type="entry name" value="HCY"/>
    <property type="match status" value="1"/>
</dbReference>
<evidence type="ECO:0000256" key="2">
    <source>
        <dbReference type="ARBA" id="ARBA00022679"/>
    </source>
</evidence>
<evidence type="ECO:0000313" key="6">
    <source>
        <dbReference type="Proteomes" id="UP001440612"/>
    </source>
</evidence>
<dbReference type="RefSeq" id="WP_341368244.1">
    <property type="nucleotide sequence ID" value="NZ_CP150951.2"/>
</dbReference>
<dbReference type="SUPFAM" id="SSF82282">
    <property type="entry name" value="Homocysteine S-methyltransferase"/>
    <property type="match status" value="1"/>
</dbReference>
<dbReference type="InterPro" id="IPR017226">
    <property type="entry name" value="BHMT-like"/>
</dbReference>
<keyword evidence="3" id="KW-0862">Zinc</keyword>
<sequence length="295" mass="31191">MTQITLMDGGLGQELVRRASDKPTNLWSTQVMIDHPGLVAAVHRDYREAGARVHVANTYALHRDRLTDTPHADQFEALHDMALREVRSVCVGHGRIAGSLGPLIASYRPDLHPPHDEAVQLYAEVTALLAPHVDVVIGETIASVAHARAVLEAALPFGKPVWLSMTVQDGDGSKLRSGEDLSEVLSLAGDGAAALLANCAPPETMATAVNILATGDLPFGAFANGFTHIADDFLKDKPTVDALSARQDLTPEAYAKFALGWIDQGATIVGGCCEVGPAHIAALAKAITDAGHRIN</sequence>
<evidence type="ECO:0000256" key="3">
    <source>
        <dbReference type="PROSITE-ProRule" id="PRU00333"/>
    </source>
</evidence>
<feature type="binding site" evidence="3">
    <location>
        <position position="199"/>
    </location>
    <ligand>
        <name>Zn(2+)</name>
        <dbReference type="ChEBI" id="CHEBI:29105"/>
    </ligand>
</feature>
<dbReference type="EMBL" id="CP150951">
    <property type="protein sequence ID" value="WZC50135.1"/>
    <property type="molecule type" value="Genomic_DNA"/>
</dbReference>
<evidence type="ECO:0000256" key="1">
    <source>
        <dbReference type="ARBA" id="ARBA00022603"/>
    </source>
</evidence>
<dbReference type="PIRSF" id="PIRSF037505">
    <property type="entry name" value="Betaine_HMT"/>
    <property type="match status" value="1"/>
</dbReference>
<proteinExistence type="predicted"/>
<dbReference type="Proteomes" id="UP001440612">
    <property type="component" value="Chromosome"/>
</dbReference>
<evidence type="ECO:0000313" key="5">
    <source>
        <dbReference type="EMBL" id="WZC50135.1"/>
    </source>
</evidence>